<dbReference type="Proteomes" id="UP000288805">
    <property type="component" value="Unassembled WGS sequence"/>
</dbReference>
<reference evidence="2 3" key="1">
    <citation type="journal article" date="2018" name="PLoS Genet.">
        <title>Population sequencing reveals clonal diversity and ancestral inbreeding in the grapevine cultivar Chardonnay.</title>
        <authorList>
            <person name="Roach M.J."/>
            <person name="Johnson D.L."/>
            <person name="Bohlmann J."/>
            <person name="van Vuuren H.J."/>
            <person name="Jones S.J."/>
            <person name="Pretorius I.S."/>
            <person name="Schmidt S.A."/>
            <person name="Borneman A.R."/>
        </authorList>
    </citation>
    <scope>NUCLEOTIDE SEQUENCE [LARGE SCALE GENOMIC DNA]</scope>
    <source>
        <strain evidence="3">cv. Chardonnay</strain>
        <tissue evidence="2">Leaf</tissue>
    </source>
</reference>
<evidence type="ECO:0000256" key="1">
    <source>
        <dbReference type="SAM" id="Phobius"/>
    </source>
</evidence>
<proteinExistence type="predicted"/>
<evidence type="ECO:0000313" key="3">
    <source>
        <dbReference type="Proteomes" id="UP000288805"/>
    </source>
</evidence>
<keyword evidence="1" id="KW-1133">Transmembrane helix</keyword>
<organism evidence="2 3">
    <name type="scientific">Vitis vinifera</name>
    <name type="common">Grape</name>
    <dbReference type="NCBI Taxonomy" id="29760"/>
    <lineage>
        <taxon>Eukaryota</taxon>
        <taxon>Viridiplantae</taxon>
        <taxon>Streptophyta</taxon>
        <taxon>Embryophyta</taxon>
        <taxon>Tracheophyta</taxon>
        <taxon>Spermatophyta</taxon>
        <taxon>Magnoliopsida</taxon>
        <taxon>eudicotyledons</taxon>
        <taxon>Gunneridae</taxon>
        <taxon>Pentapetalae</taxon>
        <taxon>rosids</taxon>
        <taxon>Vitales</taxon>
        <taxon>Vitaceae</taxon>
        <taxon>Viteae</taxon>
        <taxon>Vitis</taxon>
    </lineage>
</organism>
<comment type="caution">
    <text evidence="2">The sequence shown here is derived from an EMBL/GenBank/DDBJ whole genome shotgun (WGS) entry which is preliminary data.</text>
</comment>
<protein>
    <submittedName>
        <fullName evidence="2">Uncharacterized protein</fullName>
    </submittedName>
</protein>
<sequence length="117" mass="13239">MEQKECQKPLRMELKAMCFYAFLVLFVGVIVGLCLCGFSGALEGEMRDTFIQLHGNMARNIRNGFITFTTKSLHFFISKILQFRFSAPLHSAPCTTSRLLFWVGFTRSIGSMDSPIS</sequence>
<keyword evidence="1" id="KW-0812">Transmembrane</keyword>
<accession>A0A438JZD5</accession>
<keyword evidence="1" id="KW-0472">Membrane</keyword>
<dbReference type="EMBL" id="QGNW01000021">
    <property type="protein sequence ID" value="RVX14320.1"/>
    <property type="molecule type" value="Genomic_DNA"/>
</dbReference>
<gene>
    <name evidence="2" type="ORF">CK203_017148</name>
</gene>
<dbReference type="AlphaFoldDB" id="A0A438JZD5"/>
<name>A0A438JZD5_VITVI</name>
<evidence type="ECO:0000313" key="2">
    <source>
        <dbReference type="EMBL" id="RVX14320.1"/>
    </source>
</evidence>
<feature type="transmembrane region" description="Helical" evidence="1">
    <location>
        <begin position="20"/>
        <end position="42"/>
    </location>
</feature>